<dbReference type="PANTHER" id="PTHR43775:SF50">
    <property type="entry name" value="HIGHLY REDUCING POLYKETIDE SYNTHASE SRDA"/>
    <property type="match status" value="1"/>
</dbReference>
<keyword evidence="12" id="KW-1185">Reference proteome</keyword>
<dbReference type="InterPro" id="IPR032821">
    <property type="entry name" value="PKS_assoc"/>
</dbReference>
<accession>A0A6A5S2J7</accession>
<evidence type="ECO:0000259" key="10">
    <source>
        <dbReference type="PROSITE" id="PS52019"/>
    </source>
</evidence>
<dbReference type="OrthoDB" id="329835at2759"/>
<evidence type="ECO:0000256" key="4">
    <source>
        <dbReference type="ARBA" id="ARBA00023002"/>
    </source>
</evidence>
<keyword evidence="1" id="KW-0596">Phosphopantetheine</keyword>
<dbReference type="InterPro" id="IPR013154">
    <property type="entry name" value="ADH-like_N"/>
</dbReference>
<dbReference type="PANTHER" id="PTHR43775">
    <property type="entry name" value="FATTY ACID SYNTHASE"/>
    <property type="match status" value="1"/>
</dbReference>
<keyword evidence="2" id="KW-0597">Phosphoprotein</keyword>
<dbReference type="Pfam" id="PF21089">
    <property type="entry name" value="PKS_DH_N"/>
    <property type="match status" value="1"/>
</dbReference>
<evidence type="ECO:0000256" key="5">
    <source>
        <dbReference type="ARBA" id="ARBA00023268"/>
    </source>
</evidence>
<dbReference type="Proteomes" id="UP000800038">
    <property type="component" value="Unassembled WGS sequence"/>
</dbReference>
<keyword evidence="4" id="KW-0560">Oxidoreductase</keyword>
<evidence type="ECO:0000259" key="9">
    <source>
        <dbReference type="PROSITE" id="PS52004"/>
    </source>
</evidence>
<dbReference type="SUPFAM" id="SSF50129">
    <property type="entry name" value="GroES-like"/>
    <property type="match status" value="1"/>
</dbReference>
<dbReference type="InterPro" id="IPR020843">
    <property type="entry name" value="ER"/>
</dbReference>
<dbReference type="GO" id="GO:0044550">
    <property type="term" value="P:secondary metabolite biosynthetic process"/>
    <property type="evidence" value="ECO:0007669"/>
    <property type="project" value="UniProtKB-ARBA"/>
</dbReference>
<feature type="active site" description="Proton donor; for dehydratase activity" evidence="7">
    <location>
        <position position="1199"/>
    </location>
</feature>
<evidence type="ECO:0000256" key="1">
    <source>
        <dbReference type="ARBA" id="ARBA00022450"/>
    </source>
</evidence>
<dbReference type="EMBL" id="ML976345">
    <property type="protein sequence ID" value="KAF1934915.1"/>
    <property type="molecule type" value="Genomic_DNA"/>
</dbReference>
<dbReference type="InterPro" id="IPR014031">
    <property type="entry name" value="Ketoacyl_synth_C"/>
</dbReference>
<protein>
    <submittedName>
        <fullName evidence="11">Reducing type I polyketide synthase</fullName>
    </submittedName>
</protein>
<dbReference type="InterPro" id="IPR057326">
    <property type="entry name" value="KR_dom"/>
</dbReference>
<evidence type="ECO:0000256" key="8">
    <source>
        <dbReference type="SAM" id="MobiDB-lite"/>
    </source>
</evidence>
<dbReference type="GO" id="GO:0004315">
    <property type="term" value="F:3-oxoacyl-[acyl-carrier-protein] synthase activity"/>
    <property type="evidence" value="ECO:0007669"/>
    <property type="project" value="InterPro"/>
</dbReference>
<dbReference type="InterPro" id="IPR016036">
    <property type="entry name" value="Malonyl_transacylase_ACP-bd"/>
</dbReference>
<dbReference type="InterPro" id="IPR036291">
    <property type="entry name" value="NAD(P)-bd_dom_sf"/>
</dbReference>
<dbReference type="PROSITE" id="PS52019">
    <property type="entry name" value="PKS_MFAS_DH"/>
    <property type="match status" value="1"/>
</dbReference>
<dbReference type="InterPro" id="IPR018201">
    <property type="entry name" value="Ketoacyl_synth_AS"/>
</dbReference>
<evidence type="ECO:0000313" key="12">
    <source>
        <dbReference type="Proteomes" id="UP000800038"/>
    </source>
</evidence>
<dbReference type="InterPro" id="IPR056501">
    <property type="entry name" value="NAD-bd_HRPKS_sdrA"/>
</dbReference>
<reference evidence="11" key="1">
    <citation type="journal article" date="2020" name="Stud. Mycol.">
        <title>101 Dothideomycetes genomes: a test case for predicting lifestyles and emergence of pathogens.</title>
        <authorList>
            <person name="Haridas S."/>
            <person name="Albert R."/>
            <person name="Binder M."/>
            <person name="Bloem J."/>
            <person name="Labutti K."/>
            <person name="Salamov A."/>
            <person name="Andreopoulos B."/>
            <person name="Baker S."/>
            <person name="Barry K."/>
            <person name="Bills G."/>
            <person name="Bluhm B."/>
            <person name="Cannon C."/>
            <person name="Castanera R."/>
            <person name="Culley D."/>
            <person name="Daum C."/>
            <person name="Ezra D."/>
            <person name="Gonzalez J."/>
            <person name="Henrissat B."/>
            <person name="Kuo A."/>
            <person name="Liang C."/>
            <person name="Lipzen A."/>
            <person name="Lutzoni F."/>
            <person name="Magnuson J."/>
            <person name="Mondo S."/>
            <person name="Nolan M."/>
            <person name="Ohm R."/>
            <person name="Pangilinan J."/>
            <person name="Park H.-J."/>
            <person name="Ramirez L."/>
            <person name="Alfaro M."/>
            <person name="Sun H."/>
            <person name="Tritt A."/>
            <person name="Yoshinaga Y."/>
            <person name="Zwiers L.-H."/>
            <person name="Turgeon B."/>
            <person name="Goodwin S."/>
            <person name="Spatafora J."/>
            <person name="Crous P."/>
            <person name="Grigoriev I."/>
        </authorList>
    </citation>
    <scope>NUCLEOTIDE SEQUENCE</scope>
    <source>
        <strain evidence="11">CBS 161.51</strain>
    </source>
</reference>
<sequence length="2352" mass="254357">MPFLGSSPHRSPSGSDSASEHGVYPHVQRVVGDEEYAAKLPTGCNEKPLSEQLEPIAVIGIGCHLPGDVRSASDFWDLMMSKGTGQTPKVPKSRFNIDAHLHDNNDRPGSFNVHGGYFLKETLQEFDPSFFGITPIEAMWMDPQQRKLLEVVYESFESAGVSLGDVAGTKTAVFAACFTADFQQMCFKEPSFRHSLAATGVDPGILSNRISHVFNLRGPSIVVNTACSSSVYALHNASNALRNNECTAAVVAGVNLVLAVDQHMNTAKLGVLSPTSTCHTFDASADGYGRAEGVGAVYLKRLSDAVRDGDPIRAVIRSSATNSNGRVPAVGITHPNRDGQVEVITTAYKRGGNLDPRLTGYFECHGTGTAVGDPLEVHAVSIAMNQARKPGDGPLMIGAVKTNIGHSEAASGLSALIKGVLTVERGTIPPTRGVTNPSPAIQWKDWNVVVPVEPSPFPDVPVKRVSINSFGYGGTNAHIIVESADLLLSQKQSYKMLPSSIKGPKSPRGAFKRNRNHLLLFSAHDKAALQRNFDVHAEASKSYDLLDMAYTLGNRRTAFASRGFTVVSPVTQRETSLGSLTVAESKKPATIGYVFTGQGAQWARMGAELMTYYPSFLHSIRRLDLALEELENAPDWTLEDTLLLPDDISPVNEAEYSQPLTTAVQIALVQLLREWDIHPTVTVGHSSGEIAASYAAGYISASEAIIFAYYRGLVVREVSGDGAMLAVGLGAEAIEPYLAGTQGKVLVACHNSPSGVTLSGDASAIVELQEKLNEDRVFARQVKTGGKAYHSHHMELASAQYESMIRRAKTGLMQLDMPLRTDARMVSSVSNSVLGKDALLDESYFSNNLKQPVLFNQALHTILADPQFANVNTLIEIGPHSAMAGPIRQIKTALGLAELEYLPSLLRGQDAASQMLKLAGELFLRHYPLDIDRVTAEEKATESGKILFKRGNFIVDLPSYQWAKKLYWAEARHSDELRHPKYPRHDLLGSLVPGGSLLEPMWRNVLRIRDVPWLRDHSLGGEAVFPAAGYFSMAMEAITQLTELSGENTKITNYVLRDVAIKKALVTPDDDTGIEVILTMRRTNYQDGEDGHTWWNFNVSSINPNGELNNHMGGTIAVNARTERTAPRSAVHLSQRASGREWNRALRSVGFDYGPTFADMTDIMFNGTDYLCRCKTQIKTTAGNMEGESRHVLHPATVDSCLQLMIASIYAGRTQAMAAAIAPTHVDEVSIWVPEKDQLGDGFATAWTDERGLRSFICGNQLVAANGQVLMEMSHMRGTLYEAAIPQSSLADMKSMPYGSMAWKVDVDSVQTVQSVDEFLELAVFKDPAVKILDITGSVHTIALEVFPEMEYTALLSEDIANTSDMSGFKNTKVVVADDDKGLLDQGLKLESFNIAIVKDNNVDVAGVRQLLSAGGKLLMISGETISIEHGVSAAGAGESRPSDGDKPKVQIVYREADLSMLERVQGSLARFGHSSAPTLLTNISTVSPNAIVLDLSNSVLPNLTSAEFDAIKKLTDGAQTLLWATSGGLLSGQIPEAGMVSGLLRVIRAEQASISAVSVDFDPQNTTTAQAAEMIAEKVSRHIEDPSGIEHEYCVSNGQTYISRLVPNEKVNAIATFDKQGPQEMLFDPGMRLKGQVQSGRVLFSQVGEGLNLAPGAVEVLVAMTGMNQEDIQVINGSDISTIFSHEMGGVVQRIGDSVQSVAVGDRVVGFSFDHLSTHQIVSERMIQKLDEEDSMAEMVSLPMAYATALHGLRTLAGVQRGERVLILEGTGPVSGAAIEVSYLLGAIPYVATASKEEAELVTQRFRLGRDQVFSSNEGLLSFLRRYSHGSDIDVVFSSGSTAESAAREAWRTISPFGRYLSYGRKNVLKRNAVDPVPFHRGANYYSFDVADLYKLKPAVMSSLLAETVKLYRERRIAVPQHFTVRNLAEVDSAVSCFQDGFRASKTLLEYKASEEPIHVTRVLAESKLASDGTYLLVGCLGGLGRSLTMWMMKKGARNFCFLSRSGADARDAAVLVKDLESAGAVVKIVRGDVSVRADVEQAISGISSQRPLRGVIHAAMVLRDAIFSGMTFQDWETSIKPKVHGASNLQAVLGNQPLDFWIMTSSVSGILGTPSQANYAAGNAYLDALARHRRTSGLNACAAILPMVLGVGVVAENAELEASLTRKGMYGIDEEHLLRSLELAINLQQPDGNDDAIDHLVIGLDPAVLSRAVKDAGNVEPFYMGDERFRTLIHHMSGSTSLGADAGGNVLASMLSASSPDEAVQLARNHIVGKLSRMLLLDLDVFEGDVGSIASYGIDSMIGAELRNWIFKEFQMDVPFQQLLGPTLTAVKLGQSVCGKHGILGVMEGE</sequence>
<feature type="active site" description="Proton acceptor; for dehydratase activity" evidence="7">
    <location>
        <position position="1017"/>
    </location>
</feature>
<feature type="region of interest" description="N-terminal hotdog fold" evidence="7">
    <location>
        <begin position="985"/>
        <end position="1123"/>
    </location>
</feature>
<dbReference type="InterPro" id="IPR016039">
    <property type="entry name" value="Thiolase-like"/>
</dbReference>
<keyword evidence="6" id="KW-0012">Acyltransferase</keyword>
<dbReference type="Pfam" id="PF00109">
    <property type="entry name" value="ketoacyl-synt"/>
    <property type="match status" value="1"/>
</dbReference>
<dbReference type="InterPro" id="IPR013968">
    <property type="entry name" value="PKS_KR"/>
</dbReference>
<dbReference type="Pfam" id="PF08240">
    <property type="entry name" value="ADH_N"/>
    <property type="match status" value="1"/>
</dbReference>
<feature type="domain" description="Ketosynthase family 3 (KS3)" evidence="9">
    <location>
        <begin position="53"/>
        <end position="483"/>
    </location>
</feature>
<dbReference type="SMART" id="SM00829">
    <property type="entry name" value="PKS_ER"/>
    <property type="match status" value="1"/>
</dbReference>
<dbReference type="SMART" id="SM00825">
    <property type="entry name" value="PKS_KS"/>
    <property type="match status" value="1"/>
</dbReference>
<dbReference type="InterPro" id="IPR049552">
    <property type="entry name" value="PKS_DH_N"/>
</dbReference>
<gene>
    <name evidence="11" type="ORF">EJ02DRAFT_487854</name>
</gene>
<dbReference type="SMART" id="SM00827">
    <property type="entry name" value="PKS_AT"/>
    <property type="match status" value="1"/>
</dbReference>
<dbReference type="Pfam" id="PF16197">
    <property type="entry name" value="KAsynt_C_assoc"/>
    <property type="match status" value="1"/>
</dbReference>
<dbReference type="InterPro" id="IPR011032">
    <property type="entry name" value="GroES-like_sf"/>
</dbReference>
<dbReference type="Pfam" id="PF14765">
    <property type="entry name" value="PS-DH"/>
    <property type="match status" value="1"/>
</dbReference>
<dbReference type="InterPro" id="IPR020841">
    <property type="entry name" value="PKS_Beta-ketoAc_synthase_dom"/>
</dbReference>
<dbReference type="PROSITE" id="PS00606">
    <property type="entry name" value="KS3_1"/>
    <property type="match status" value="1"/>
</dbReference>
<feature type="region of interest" description="C-terminal hotdog fold" evidence="7">
    <location>
        <begin position="1134"/>
        <end position="1287"/>
    </location>
</feature>
<dbReference type="SUPFAM" id="SSF55048">
    <property type="entry name" value="Probable ACP-binding domain of malonyl-CoA ACP transacylase"/>
    <property type="match status" value="1"/>
</dbReference>
<evidence type="ECO:0000256" key="3">
    <source>
        <dbReference type="ARBA" id="ARBA00022679"/>
    </source>
</evidence>
<dbReference type="SMART" id="SM00826">
    <property type="entry name" value="PKS_DH"/>
    <property type="match status" value="1"/>
</dbReference>
<dbReference type="SUPFAM" id="SSF53901">
    <property type="entry name" value="Thiolase-like"/>
    <property type="match status" value="1"/>
</dbReference>
<evidence type="ECO:0000313" key="11">
    <source>
        <dbReference type="EMBL" id="KAF1934915.1"/>
    </source>
</evidence>
<dbReference type="Gene3D" id="3.40.366.10">
    <property type="entry name" value="Malonyl-Coenzyme A Acyl Carrier Protein, domain 2"/>
    <property type="match status" value="1"/>
</dbReference>
<dbReference type="InterPro" id="IPR049551">
    <property type="entry name" value="PKS_DH_C"/>
</dbReference>
<evidence type="ECO:0000256" key="6">
    <source>
        <dbReference type="ARBA" id="ARBA00023315"/>
    </source>
</evidence>
<dbReference type="Gene3D" id="3.10.129.110">
    <property type="entry name" value="Polyketide synthase dehydratase"/>
    <property type="match status" value="1"/>
</dbReference>
<proteinExistence type="predicted"/>
<dbReference type="InterPro" id="IPR036736">
    <property type="entry name" value="ACP-like_sf"/>
</dbReference>
<organism evidence="11 12">
    <name type="scientific">Clathrospora elynae</name>
    <dbReference type="NCBI Taxonomy" id="706981"/>
    <lineage>
        <taxon>Eukaryota</taxon>
        <taxon>Fungi</taxon>
        <taxon>Dikarya</taxon>
        <taxon>Ascomycota</taxon>
        <taxon>Pezizomycotina</taxon>
        <taxon>Dothideomycetes</taxon>
        <taxon>Pleosporomycetidae</taxon>
        <taxon>Pleosporales</taxon>
        <taxon>Diademaceae</taxon>
        <taxon>Clathrospora</taxon>
    </lineage>
</organism>
<dbReference type="GO" id="GO:0004312">
    <property type="term" value="F:fatty acid synthase activity"/>
    <property type="evidence" value="ECO:0007669"/>
    <property type="project" value="TreeGrafter"/>
</dbReference>
<dbReference type="InterPro" id="IPR020807">
    <property type="entry name" value="PKS_DH"/>
</dbReference>
<dbReference type="InterPro" id="IPR042104">
    <property type="entry name" value="PKS_dehydratase_sf"/>
</dbReference>
<feature type="region of interest" description="Disordered" evidence="8">
    <location>
        <begin position="1"/>
        <end position="23"/>
    </location>
</feature>
<feature type="domain" description="PKS/mFAS DH" evidence="10">
    <location>
        <begin position="985"/>
        <end position="1287"/>
    </location>
</feature>
<dbReference type="InterPro" id="IPR014030">
    <property type="entry name" value="Ketoacyl_synth_N"/>
</dbReference>
<dbReference type="SUPFAM" id="SSF51735">
    <property type="entry name" value="NAD(P)-binding Rossmann-fold domains"/>
    <property type="match status" value="2"/>
</dbReference>
<evidence type="ECO:0000256" key="7">
    <source>
        <dbReference type="PROSITE-ProRule" id="PRU01363"/>
    </source>
</evidence>
<dbReference type="PROSITE" id="PS52004">
    <property type="entry name" value="KS3_2"/>
    <property type="match status" value="1"/>
</dbReference>
<dbReference type="GO" id="GO:0016491">
    <property type="term" value="F:oxidoreductase activity"/>
    <property type="evidence" value="ECO:0007669"/>
    <property type="project" value="UniProtKB-KW"/>
</dbReference>
<dbReference type="Pfam" id="PF02801">
    <property type="entry name" value="Ketoacyl-synt_C"/>
    <property type="match status" value="1"/>
</dbReference>
<dbReference type="Pfam" id="PF23114">
    <property type="entry name" value="NAD-bd_HRPKS_sdrA"/>
    <property type="match status" value="1"/>
</dbReference>
<dbReference type="CDD" id="cd00833">
    <property type="entry name" value="PKS"/>
    <property type="match status" value="1"/>
</dbReference>
<dbReference type="CDD" id="cd05274">
    <property type="entry name" value="KR_FAS_SDR_x"/>
    <property type="match status" value="1"/>
</dbReference>
<dbReference type="Gene3D" id="3.90.180.10">
    <property type="entry name" value="Medium-chain alcohol dehydrogenases, catalytic domain"/>
    <property type="match status" value="1"/>
</dbReference>
<dbReference type="SUPFAM" id="SSF47336">
    <property type="entry name" value="ACP-like"/>
    <property type="match status" value="1"/>
</dbReference>
<dbReference type="GO" id="GO:0006633">
    <property type="term" value="P:fatty acid biosynthetic process"/>
    <property type="evidence" value="ECO:0007669"/>
    <property type="project" value="InterPro"/>
</dbReference>
<dbReference type="InterPro" id="IPR001227">
    <property type="entry name" value="Ac_transferase_dom_sf"/>
</dbReference>
<keyword evidence="5" id="KW-0511">Multifunctional enzyme</keyword>
<keyword evidence="3" id="KW-0808">Transferase</keyword>
<dbReference type="SMART" id="SM00822">
    <property type="entry name" value="PKS_KR"/>
    <property type="match status" value="1"/>
</dbReference>
<dbReference type="InterPro" id="IPR049900">
    <property type="entry name" value="PKS_mFAS_DH"/>
</dbReference>
<evidence type="ECO:0000256" key="2">
    <source>
        <dbReference type="ARBA" id="ARBA00022553"/>
    </source>
</evidence>
<dbReference type="Gene3D" id="3.40.47.10">
    <property type="match status" value="1"/>
</dbReference>
<dbReference type="InterPro" id="IPR050091">
    <property type="entry name" value="PKS_NRPS_Biosynth_Enz"/>
</dbReference>
<dbReference type="Gene3D" id="3.40.50.720">
    <property type="entry name" value="NAD(P)-binding Rossmann-like Domain"/>
    <property type="match status" value="3"/>
</dbReference>
<dbReference type="SUPFAM" id="SSF52151">
    <property type="entry name" value="FabD/lysophospholipase-like"/>
    <property type="match status" value="1"/>
</dbReference>
<dbReference type="CDD" id="cd05195">
    <property type="entry name" value="enoyl_red"/>
    <property type="match status" value="1"/>
</dbReference>
<dbReference type="InterPro" id="IPR016035">
    <property type="entry name" value="Acyl_Trfase/lysoPLipase"/>
</dbReference>
<dbReference type="Pfam" id="PF00698">
    <property type="entry name" value="Acyl_transf_1"/>
    <property type="match status" value="1"/>
</dbReference>
<dbReference type="Pfam" id="PF08659">
    <property type="entry name" value="KR"/>
    <property type="match status" value="1"/>
</dbReference>
<dbReference type="InterPro" id="IPR014043">
    <property type="entry name" value="Acyl_transferase_dom"/>
</dbReference>
<feature type="compositionally biased region" description="Low complexity" evidence="8">
    <location>
        <begin position="1"/>
        <end position="17"/>
    </location>
</feature>
<name>A0A6A5S2J7_9PLEO</name>